<dbReference type="EMBL" id="LZYB01000006">
    <property type="protein sequence ID" value="OBV10468.1"/>
    <property type="molecule type" value="Genomic_DNA"/>
</dbReference>
<proteinExistence type="predicted"/>
<reference evidence="2 3" key="1">
    <citation type="submission" date="2016-06" db="EMBL/GenBank/DDBJ databases">
        <title>Genome sequence of Porphyrobacter dokdonensis DSW-74.</title>
        <authorList>
            <person name="Kim J.F."/>
            <person name="Song J.Y."/>
        </authorList>
    </citation>
    <scope>NUCLEOTIDE SEQUENCE [LARGE SCALE GENOMIC DNA]</scope>
    <source>
        <strain evidence="2 3">DSW-74</strain>
    </source>
</reference>
<dbReference type="AlphaFoldDB" id="A0A1A7BD62"/>
<evidence type="ECO:0000256" key="1">
    <source>
        <dbReference type="SAM" id="SignalP"/>
    </source>
</evidence>
<accession>A0A1A7BD62</accession>
<dbReference type="STRING" id="1300349.I603_2430"/>
<comment type="caution">
    <text evidence="2">The sequence shown here is derived from an EMBL/GenBank/DDBJ whole genome shotgun (WGS) entry which is preliminary data.</text>
</comment>
<sequence length="130" mass="13950">MKINHLLATTGCCFLLLAAPSMAAQENTASSSDAEVAAEEQLDEALKRFGYLAGLARGCVVDDQQGALEREVLDLNGSITRLFGIDRAFLFSSAFGYGTSIEVSTDECIEVMKNYELRVARHRAAAGGVK</sequence>
<gene>
    <name evidence="2" type="ORF">I603_2430</name>
</gene>
<organism evidence="2 3">
    <name type="scientific">Erythrobacter dokdonensis DSW-74</name>
    <dbReference type="NCBI Taxonomy" id="1300349"/>
    <lineage>
        <taxon>Bacteria</taxon>
        <taxon>Pseudomonadati</taxon>
        <taxon>Pseudomonadota</taxon>
        <taxon>Alphaproteobacteria</taxon>
        <taxon>Sphingomonadales</taxon>
        <taxon>Erythrobacteraceae</taxon>
        <taxon>Erythrobacter/Porphyrobacter group</taxon>
        <taxon>Erythrobacter</taxon>
    </lineage>
</organism>
<evidence type="ECO:0000313" key="3">
    <source>
        <dbReference type="Proteomes" id="UP000092484"/>
    </source>
</evidence>
<evidence type="ECO:0000313" key="2">
    <source>
        <dbReference type="EMBL" id="OBV10468.1"/>
    </source>
</evidence>
<keyword evidence="1" id="KW-0732">Signal</keyword>
<keyword evidence="3" id="KW-1185">Reference proteome</keyword>
<protein>
    <submittedName>
        <fullName evidence="2">Uncharacterized protein</fullName>
    </submittedName>
</protein>
<dbReference type="RefSeq" id="WP_068865358.1">
    <property type="nucleotide sequence ID" value="NZ_LZYB01000006.1"/>
</dbReference>
<feature type="signal peptide" evidence="1">
    <location>
        <begin position="1"/>
        <end position="23"/>
    </location>
</feature>
<dbReference type="Proteomes" id="UP000092484">
    <property type="component" value="Unassembled WGS sequence"/>
</dbReference>
<feature type="chain" id="PRO_5008354875" evidence="1">
    <location>
        <begin position="24"/>
        <end position="130"/>
    </location>
</feature>
<name>A0A1A7BD62_9SPHN</name>